<organism evidence="2 3">
    <name type="scientific">Molossus molossus</name>
    <name type="common">Pallas' mastiff bat</name>
    <name type="synonym">Vespertilio molossus</name>
    <dbReference type="NCBI Taxonomy" id="27622"/>
    <lineage>
        <taxon>Eukaryota</taxon>
        <taxon>Metazoa</taxon>
        <taxon>Chordata</taxon>
        <taxon>Craniata</taxon>
        <taxon>Vertebrata</taxon>
        <taxon>Euteleostomi</taxon>
        <taxon>Mammalia</taxon>
        <taxon>Eutheria</taxon>
        <taxon>Laurasiatheria</taxon>
        <taxon>Chiroptera</taxon>
        <taxon>Yangochiroptera</taxon>
        <taxon>Molossidae</taxon>
        <taxon>Molossus</taxon>
    </lineage>
</organism>
<comment type="caution">
    <text evidence="2">The sequence shown here is derived from an EMBL/GenBank/DDBJ whole genome shotgun (WGS) entry which is preliminary data.</text>
</comment>
<name>A0A7J8JVK9_MOLMO</name>
<keyword evidence="1" id="KW-0472">Membrane</keyword>
<feature type="transmembrane region" description="Helical" evidence="1">
    <location>
        <begin position="45"/>
        <end position="68"/>
    </location>
</feature>
<gene>
    <name evidence="2" type="ORF">HJG59_007924</name>
</gene>
<protein>
    <submittedName>
        <fullName evidence="2">Uncharacterized protein</fullName>
    </submittedName>
</protein>
<accession>A0A7J8JVK9</accession>
<proteinExistence type="predicted"/>
<dbReference type="Proteomes" id="UP000550707">
    <property type="component" value="Unassembled WGS sequence"/>
</dbReference>
<dbReference type="EMBL" id="JACASF010000001">
    <property type="protein sequence ID" value="KAF6500897.1"/>
    <property type="molecule type" value="Genomic_DNA"/>
</dbReference>
<feature type="transmembrane region" description="Helical" evidence="1">
    <location>
        <begin position="80"/>
        <end position="100"/>
    </location>
</feature>
<evidence type="ECO:0000313" key="2">
    <source>
        <dbReference type="EMBL" id="KAF6500897.1"/>
    </source>
</evidence>
<feature type="transmembrane region" description="Helical" evidence="1">
    <location>
        <begin position="12"/>
        <end position="33"/>
    </location>
</feature>
<keyword evidence="1" id="KW-1133">Transmembrane helix</keyword>
<keyword evidence="3" id="KW-1185">Reference proteome</keyword>
<evidence type="ECO:0000256" key="1">
    <source>
        <dbReference type="SAM" id="Phobius"/>
    </source>
</evidence>
<feature type="transmembrane region" description="Helical" evidence="1">
    <location>
        <begin position="112"/>
        <end position="132"/>
    </location>
</feature>
<dbReference type="InParanoid" id="A0A7J8JVK9"/>
<keyword evidence="1" id="KW-0812">Transmembrane</keyword>
<sequence length="140" mass="16383">MVAPIYIAIKNVYVFTFHHGLTKFVFCLFKLAITTGVRQHLTVVLIFIFLMTSNFEHIFIYLLVIFMSCLKNVCIFSLPLFNNLFAILYINLLLDLYVYITCKPYIYNIYKPYNIFCLSIDCLSIFIIVCLASQKNFSLI</sequence>
<dbReference type="AlphaFoldDB" id="A0A7J8JVK9"/>
<reference evidence="2 3" key="1">
    <citation type="journal article" date="2020" name="Nature">
        <title>Six reference-quality genomes reveal evolution of bat adaptations.</title>
        <authorList>
            <person name="Jebb D."/>
            <person name="Huang Z."/>
            <person name="Pippel M."/>
            <person name="Hughes G.M."/>
            <person name="Lavrichenko K."/>
            <person name="Devanna P."/>
            <person name="Winkler S."/>
            <person name="Jermiin L.S."/>
            <person name="Skirmuntt E.C."/>
            <person name="Katzourakis A."/>
            <person name="Burkitt-Gray L."/>
            <person name="Ray D.A."/>
            <person name="Sullivan K.A.M."/>
            <person name="Roscito J.G."/>
            <person name="Kirilenko B.M."/>
            <person name="Davalos L.M."/>
            <person name="Corthals A.P."/>
            <person name="Power M.L."/>
            <person name="Jones G."/>
            <person name="Ransome R.D."/>
            <person name="Dechmann D.K.N."/>
            <person name="Locatelli A.G."/>
            <person name="Puechmaille S.J."/>
            <person name="Fedrigo O."/>
            <person name="Jarvis E.D."/>
            <person name="Hiller M."/>
            <person name="Vernes S.C."/>
            <person name="Myers E.W."/>
            <person name="Teeling E.C."/>
        </authorList>
    </citation>
    <scope>NUCLEOTIDE SEQUENCE [LARGE SCALE GENOMIC DNA]</scope>
    <source>
        <strain evidence="2">MMolMol1</strain>
        <tissue evidence="2">Muscle</tissue>
    </source>
</reference>
<evidence type="ECO:0000313" key="3">
    <source>
        <dbReference type="Proteomes" id="UP000550707"/>
    </source>
</evidence>